<organism evidence="9 10">
    <name type="scientific">Actinophytocola xanthii</name>
    <dbReference type="NCBI Taxonomy" id="1912961"/>
    <lineage>
        <taxon>Bacteria</taxon>
        <taxon>Bacillati</taxon>
        <taxon>Actinomycetota</taxon>
        <taxon>Actinomycetes</taxon>
        <taxon>Pseudonocardiales</taxon>
        <taxon>Pseudonocardiaceae</taxon>
    </lineage>
</organism>
<dbReference type="GO" id="GO:0003729">
    <property type="term" value="F:mRNA binding"/>
    <property type="evidence" value="ECO:0007669"/>
    <property type="project" value="TreeGrafter"/>
</dbReference>
<keyword evidence="10" id="KW-1185">Reference proteome</keyword>
<evidence type="ECO:0000313" key="9">
    <source>
        <dbReference type="EMBL" id="OLF15060.1"/>
    </source>
</evidence>
<dbReference type="SUPFAM" id="SSF50249">
    <property type="entry name" value="Nucleic acid-binding proteins"/>
    <property type="match status" value="4"/>
</dbReference>
<evidence type="ECO:0000256" key="5">
    <source>
        <dbReference type="ARBA" id="ARBA00035293"/>
    </source>
</evidence>
<evidence type="ECO:0000259" key="8">
    <source>
        <dbReference type="PROSITE" id="PS50126"/>
    </source>
</evidence>
<accession>A0A1Q8CL27</accession>
<dbReference type="AlphaFoldDB" id="A0A1Q8CL27"/>
<comment type="similarity">
    <text evidence="1">Belongs to the bacterial ribosomal protein bS1 family.</text>
</comment>
<dbReference type="InterPro" id="IPR012340">
    <property type="entry name" value="NA-bd_OB-fold"/>
</dbReference>
<dbReference type="GO" id="GO:0006412">
    <property type="term" value="P:translation"/>
    <property type="evidence" value="ECO:0007669"/>
    <property type="project" value="TreeGrafter"/>
</dbReference>
<dbReference type="PANTHER" id="PTHR10724">
    <property type="entry name" value="30S RIBOSOMAL PROTEIN S1"/>
    <property type="match status" value="1"/>
</dbReference>
<dbReference type="GO" id="GO:1990904">
    <property type="term" value="C:ribonucleoprotein complex"/>
    <property type="evidence" value="ECO:0007669"/>
    <property type="project" value="UniProtKB-KW"/>
</dbReference>
<dbReference type="EMBL" id="MSIE01000045">
    <property type="protein sequence ID" value="OLF15060.1"/>
    <property type="molecule type" value="Genomic_DNA"/>
</dbReference>
<dbReference type="GO" id="GO:0003735">
    <property type="term" value="F:structural constituent of ribosome"/>
    <property type="evidence" value="ECO:0007669"/>
    <property type="project" value="TreeGrafter"/>
</dbReference>
<dbReference type="Proteomes" id="UP000185596">
    <property type="component" value="Unassembled WGS sequence"/>
</dbReference>
<keyword evidence="3 9" id="KW-0689">Ribosomal protein</keyword>
<dbReference type="PANTHER" id="PTHR10724:SF7">
    <property type="entry name" value="SMALL RIBOSOMAL SUBUNIT PROTEIN BS1C"/>
    <property type="match status" value="1"/>
</dbReference>
<dbReference type="FunFam" id="2.40.50.140:FF:000035">
    <property type="entry name" value="30S ribosomal protein S1"/>
    <property type="match status" value="1"/>
</dbReference>
<dbReference type="RefSeq" id="WP_075127920.1">
    <property type="nucleotide sequence ID" value="NZ_MSIE01000045.1"/>
</dbReference>
<dbReference type="FunFam" id="2.40.50.140:FF:000031">
    <property type="entry name" value="30S ribosomal protein S1"/>
    <property type="match status" value="1"/>
</dbReference>
<dbReference type="InterPro" id="IPR035104">
    <property type="entry name" value="Ribosomal_protein_S1-like"/>
</dbReference>
<dbReference type="CDD" id="cd05687">
    <property type="entry name" value="S1_RPS1_repeat_ec1_hs1"/>
    <property type="match status" value="1"/>
</dbReference>
<dbReference type="NCBIfam" id="NF005208">
    <property type="entry name" value="PRK06676.1"/>
    <property type="match status" value="1"/>
</dbReference>
<dbReference type="SMART" id="SM00316">
    <property type="entry name" value="S1"/>
    <property type="match status" value="4"/>
</dbReference>
<feature type="domain" description="S1 motif" evidence="8">
    <location>
        <begin position="130"/>
        <end position="195"/>
    </location>
</feature>
<dbReference type="GO" id="GO:0005840">
    <property type="term" value="C:ribosome"/>
    <property type="evidence" value="ECO:0007669"/>
    <property type="project" value="UniProtKB-KW"/>
</dbReference>
<dbReference type="NCBIfam" id="NF005911">
    <property type="entry name" value="PRK07899.1"/>
    <property type="match status" value="1"/>
</dbReference>
<proteinExistence type="inferred from homology"/>
<reference evidence="9 10" key="1">
    <citation type="submission" date="2016-12" db="EMBL/GenBank/DDBJ databases">
        <title>The draft genome sequence of Actinophytocola sp. 11-183.</title>
        <authorList>
            <person name="Wang W."/>
            <person name="Yuan L."/>
        </authorList>
    </citation>
    <scope>NUCLEOTIDE SEQUENCE [LARGE SCALE GENOMIC DNA]</scope>
    <source>
        <strain evidence="9 10">11-183</strain>
    </source>
</reference>
<evidence type="ECO:0000256" key="2">
    <source>
        <dbReference type="ARBA" id="ARBA00022884"/>
    </source>
</evidence>
<evidence type="ECO:0000313" key="10">
    <source>
        <dbReference type="Proteomes" id="UP000185596"/>
    </source>
</evidence>
<keyword evidence="2" id="KW-0694">RNA-binding</keyword>
<dbReference type="PROSITE" id="PS50126">
    <property type="entry name" value="S1"/>
    <property type="match status" value="4"/>
</dbReference>
<name>A0A1Q8CL27_9PSEU</name>
<gene>
    <name evidence="9" type="ORF">BU204_23585</name>
</gene>
<feature type="region of interest" description="Disordered" evidence="7">
    <location>
        <begin position="443"/>
        <end position="499"/>
    </location>
</feature>
<dbReference type="Pfam" id="PF00575">
    <property type="entry name" value="S1"/>
    <property type="match status" value="4"/>
</dbReference>
<evidence type="ECO:0000256" key="6">
    <source>
        <dbReference type="ARBA" id="ARBA00035517"/>
    </source>
</evidence>
<evidence type="ECO:0000256" key="1">
    <source>
        <dbReference type="ARBA" id="ARBA00006767"/>
    </source>
</evidence>
<dbReference type="CDD" id="cd04465">
    <property type="entry name" value="S1_RPS1_repeat_ec2_hs2"/>
    <property type="match status" value="1"/>
</dbReference>
<dbReference type="STRING" id="1912961.BU204_23585"/>
<dbReference type="InterPro" id="IPR003029">
    <property type="entry name" value="S1_domain"/>
</dbReference>
<dbReference type="CDD" id="cd05688">
    <property type="entry name" value="S1_RPS1_repeat_ec3"/>
    <property type="match status" value="1"/>
</dbReference>
<comment type="caution">
    <text evidence="9">The sequence shown here is derived from an EMBL/GenBank/DDBJ whole genome shotgun (WGS) entry which is preliminary data.</text>
</comment>
<feature type="domain" description="S1 motif" evidence="8">
    <location>
        <begin position="301"/>
        <end position="370"/>
    </location>
</feature>
<dbReference type="PRINTS" id="PR00681">
    <property type="entry name" value="RIBOSOMALS1"/>
</dbReference>
<sequence length="499" mass="55354">MSTDTTTVPADTAPNQQVAVNDVGTGEDFLAAIDKTIKYFNDGDIVEGTIVKVDRDEVLLDIGYKTEGVIPSRELSIKHDVDPNEVVKVGDEVEALVLQKEDKEGRLILSKKRAQYERAWGTIEALKESDEPVKGTVIEVVKGGLILDIGLRGFLPASLVEMRRVRDLQPYVGRELEAKIIELDKNRNNVVLSRRAWLEQTQSEVRSEFLNQLQRGQVRKGVVSSIVNFGAFVDLGGVDGLVHVSELSWKHIDHPSEVVEVGQEVTVEVLDVDMERERVSLSLKATQEDPWRQFARTHAIGQIVPGKVTKLVPFGAFVRVDEGIEGLVHISELAERHVEIPEQVVQVGNDVMVKVIDIDLERRRISLSLKQANEGFTPDTEFDPTQYGMAAEYDNEGNYIYPEGFDPDTQEWQEGFDKQREEWERQYAEAHTRYEQHMKQVVKAAEAEAEAESEGGAEGADAGDGNYSSGGGDAQKKSGGTLASDEQLAALREKLSGGM</sequence>
<feature type="domain" description="S1 motif" evidence="8">
    <location>
        <begin position="216"/>
        <end position="284"/>
    </location>
</feature>
<evidence type="ECO:0000256" key="7">
    <source>
        <dbReference type="SAM" id="MobiDB-lite"/>
    </source>
</evidence>
<dbReference type="FunFam" id="2.40.50.140:FF:000039">
    <property type="entry name" value="30S ribosomal protein S1"/>
    <property type="match status" value="1"/>
</dbReference>
<evidence type="ECO:0000256" key="4">
    <source>
        <dbReference type="ARBA" id="ARBA00023274"/>
    </source>
</evidence>
<dbReference type="OrthoDB" id="9804077at2"/>
<protein>
    <recommendedName>
        <fullName evidence="5">Small ribosomal subunit protein bS1</fullName>
    </recommendedName>
    <alternativeName>
        <fullName evidence="6">30S ribosomal protein S1</fullName>
    </alternativeName>
</protein>
<keyword evidence="4" id="KW-0687">Ribonucleoprotein</keyword>
<dbReference type="Gene3D" id="2.40.50.140">
    <property type="entry name" value="Nucleic acid-binding proteins"/>
    <property type="match status" value="4"/>
</dbReference>
<feature type="domain" description="S1 motif" evidence="8">
    <location>
        <begin position="43"/>
        <end position="112"/>
    </location>
</feature>
<evidence type="ECO:0000256" key="3">
    <source>
        <dbReference type="ARBA" id="ARBA00022980"/>
    </source>
</evidence>
<dbReference type="InterPro" id="IPR050437">
    <property type="entry name" value="Ribos_protein_bS1-like"/>
</dbReference>